<evidence type="ECO:0000256" key="6">
    <source>
        <dbReference type="SAM" id="Phobius"/>
    </source>
</evidence>
<evidence type="ECO:0000256" key="4">
    <source>
        <dbReference type="ARBA" id="ARBA00022989"/>
    </source>
</evidence>
<feature type="transmembrane region" description="Helical" evidence="6">
    <location>
        <begin position="282"/>
        <end position="303"/>
    </location>
</feature>
<dbReference type="InterPro" id="IPR044770">
    <property type="entry name" value="MFS_spinster-like"/>
</dbReference>
<keyword evidence="4 6" id="KW-1133">Transmembrane helix</keyword>
<name>A0A7W7F6C6_9SPHN</name>
<keyword evidence="2" id="KW-0813">Transport</keyword>
<dbReference type="AlphaFoldDB" id="A0A7W7F6C6"/>
<organism evidence="8 9">
    <name type="scientific">Sphingosinicella soli</name>
    <dbReference type="NCBI Taxonomy" id="333708"/>
    <lineage>
        <taxon>Bacteria</taxon>
        <taxon>Pseudomonadati</taxon>
        <taxon>Pseudomonadota</taxon>
        <taxon>Alphaproteobacteria</taxon>
        <taxon>Sphingomonadales</taxon>
        <taxon>Sphingosinicellaceae</taxon>
        <taxon>Sphingosinicella</taxon>
    </lineage>
</organism>
<feature type="transmembrane region" description="Helical" evidence="6">
    <location>
        <begin position="90"/>
        <end position="109"/>
    </location>
</feature>
<dbReference type="PROSITE" id="PS50850">
    <property type="entry name" value="MFS"/>
    <property type="match status" value="1"/>
</dbReference>
<dbReference type="GO" id="GO:0016020">
    <property type="term" value="C:membrane"/>
    <property type="evidence" value="ECO:0007669"/>
    <property type="project" value="UniProtKB-SubCell"/>
</dbReference>
<evidence type="ECO:0000256" key="5">
    <source>
        <dbReference type="ARBA" id="ARBA00023136"/>
    </source>
</evidence>
<comment type="caution">
    <text evidence="8">The sequence shown here is derived from an EMBL/GenBank/DDBJ whole genome shotgun (WGS) entry which is preliminary data.</text>
</comment>
<dbReference type="RefSeq" id="WP_184066582.1">
    <property type="nucleotide sequence ID" value="NZ_JACHNZ010000011.1"/>
</dbReference>
<gene>
    <name evidence="8" type="ORF">GGQ98_001206</name>
</gene>
<feature type="domain" description="Major facilitator superfamily (MFS) profile" evidence="7">
    <location>
        <begin position="23"/>
        <end position="434"/>
    </location>
</feature>
<dbReference type="GO" id="GO:0022857">
    <property type="term" value="F:transmembrane transporter activity"/>
    <property type="evidence" value="ECO:0007669"/>
    <property type="project" value="InterPro"/>
</dbReference>
<comment type="subcellular location">
    <subcellularLocation>
        <location evidence="1">Membrane</location>
        <topology evidence="1">Multi-pass membrane protein</topology>
    </subcellularLocation>
</comment>
<dbReference type="EMBL" id="JACHNZ010000011">
    <property type="protein sequence ID" value="MBB4631594.1"/>
    <property type="molecule type" value="Genomic_DNA"/>
</dbReference>
<feature type="transmembrane region" description="Helical" evidence="6">
    <location>
        <begin position="371"/>
        <end position="392"/>
    </location>
</feature>
<proteinExistence type="predicted"/>
<feature type="transmembrane region" description="Helical" evidence="6">
    <location>
        <begin position="248"/>
        <end position="270"/>
    </location>
</feature>
<dbReference type="InterPro" id="IPR011701">
    <property type="entry name" value="MFS"/>
</dbReference>
<keyword evidence="3 6" id="KW-0812">Transmembrane</keyword>
<evidence type="ECO:0000256" key="3">
    <source>
        <dbReference type="ARBA" id="ARBA00022692"/>
    </source>
</evidence>
<dbReference type="PANTHER" id="PTHR23505">
    <property type="entry name" value="SPINSTER"/>
    <property type="match status" value="1"/>
</dbReference>
<dbReference type="Pfam" id="PF07690">
    <property type="entry name" value="MFS_1"/>
    <property type="match status" value="1"/>
</dbReference>
<evidence type="ECO:0000313" key="9">
    <source>
        <dbReference type="Proteomes" id="UP000566324"/>
    </source>
</evidence>
<feature type="transmembrane region" description="Helical" evidence="6">
    <location>
        <begin position="61"/>
        <end position="78"/>
    </location>
</feature>
<feature type="transmembrane region" description="Helical" evidence="6">
    <location>
        <begin position="161"/>
        <end position="182"/>
    </location>
</feature>
<evidence type="ECO:0000256" key="1">
    <source>
        <dbReference type="ARBA" id="ARBA00004141"/>
    </source>
</evidence>
<dbReference type="Gene3D" id="1.20.1250.20">
    <property type="entry name" value="MFS general substrate transporter like domains"/>
    <property type="match status" value="2"/>
</dbReference>
<dbReference type="Proteomes" id="UP000566324">
    <property type="component" value="Unassembled WGS sequence"/>
</dbReference>
<dbReference type="SUPFAM" id="SSF103473">
    <property type="entry name" value="MFS general substrate transporter"/>
    <property type="match status" value="1"/>
</dbReference>
<feature type="transmembrane region" description="Helical" evidence="6">
    <location>
        <begin position="21"/>
        <end position="41"/>
    </location>
</feature>
<protein>
    <submittedName>
        <fullName evidence="8">MFS family permease</fullName>
    </submittedName>
</protein>
<reference evidence="8 9" key="1">
    <citation type="submission" date="2020-08" db="EMBL/GenBank/DDBJ databases">
        <title>Genomic Encyclopedia of Type Strains, Phase IV (KMG-IV): sequencing the most valuable type-strain genomes for metagenomic binning, comparative biology and taxonomic classification.</title>
        <authorList>
            <person name="Goeker M."/>
        </authorList>
    </citation>
    <scope>NUCLEOTIDE SEQUENCE [LARGE SCALE GENOMIC DNA]</scope>
    <source>
        <strain evidence="8 9">DSM 17328</strain>
    </source>
</reference>
<evidence type="ECO:0000256" key="2">
    <source>
        <dbReference type="ARBA" id="ARBA00022448"/>
    </source>
</evidence>
<evidence type="ECO:0000259" key="7">
    <source>
        <dbReference type="PROSITE" id="PS50850"/>
    </source>
</evidence>
<evidence type="ECO:0000313" key="8">
    <source>
        <dbReference type="EMBL" id="MBB4631594.1"/>
    </source>
</evidence>
<keyword evidence="9" id="KW-1185">Reference proteome</keyword>
<accession>A0A7W7F6C6</accession>
<feature type="transmembrane region" description="Helical" evidence="6">
    <location>
        <begin position="412"/>
        <end position="431"/>
    </location>
</feature>
<feature type="transmembrane region" description="Helical" evidence="6">
    <location>
        <begin position="343"/>
        <end position="364"/>
    </location>
</feature>
<dbReference type="PANTHER" id="PTHR23505:SF79">
    <property type="entry name" value="PROTEIN SPINSTER"/>
    <property type="match status" value="1"/>
</dbReference>
<feature type="transmembrane region" description="Helical" evidence="6">
    <location>
        <begin position="315"/>
        <end position="337"/>
    </location>
</feature>
<feature type="transmembrane region" description="Helical" evidence="6">
    <location>
        <begin position="194"/>
        <end position="213"/>
    </location>
</feature>
<keyword evidence="5 6" id="KW-0472">Membrane</keyword>
<sequence length="444" mass="45808">MTAASPRLSSPPSLIGGWYPWYVAGMLAVAHLVSFVDRFVLSLVMEPLKLDLGISDTELGLLQGTGFVILYVVAAVPLGRLADQVNRRNLIVVGIVLWSIATALCGLADSFGSLFLARLGVGFGEAALVPAAMSLLAAYFRKEQLGRAVSLFTTGASLGKSAAMIGGGAVLALLVAQGGLMLPGVGNLQPWQGTFVIMALPGLVLALVIALTLREPPRAEVSDPRARPGFGPAIAHARQHRGAYIPHVAASIAVVLLVQTIAAWSATFYVRLFDMTPSQAGLLVGGVILVAGPLGHLSGGWLTDRFARNGAPSPAAPVMAIGLLGAIPAMLVFAFSRDVATSVIAYGLLNFSLTMGAPASLAGVQMLTPPAMRGVVTSVFLAIVTLVGIGFGPPLVGAITDFVFADPDKLNLSLLAMVLVVACFGATMAMASRTAFGKTMRALG</sequence>
<dbReference type="InterPro" id="IPR020846">
    <property type="entry name" value="MFS_dom"/>
</dbReference>
<dbReference type="InterPro" id="IPR036259">
    <property type="entry name" value="MFS_trans_sf"/>
</dbReference>
<feature type="transmembrane region" description="Helical" evidence="6">
    <location>
        <begin position="115"/>
        <end position="140"/>
    </location>
</feature>